<proteinExistence type="predicted"/>
<dbReference type="EMBL" id="UOEW01000145">
    <property type="protein sequence ID" value="VAW36532.1"/>
    <property type="molecule type" value="Genomic_DNA"/>
</dbReference>
<keyword evidence="1" id="KW-1133">Transmembrane helix</keyword>
<keyword evidence="1" id="KW-0812">Transmembrane</keyword>
<evidence type="ECO:0000313" key="2">
    <source>
        <dbReference type="EMBL" id="VAW36532.1"/>
    </source>
</evidence>
<organism evidence="2">
    <name type="scientific">hydrothermal vent metagenome</name>
    <dbReference type="NCBI Taxonomy" id="652676"/>
    <lineage>
        <taxon>unclassified sequences</taxon>
        <taxon>metagenomes</taxon>
        <taxon>ecological metagenomes</taxon>
    </lineage>
</organism>
<gene>
    <name evidence="2" type="ORF">MNBD_GAMMA01-2202</name>
</gene>
<accession>A0A3B0VCB9</accession>
<protein>
    <submittedName>
        <fullName evidence="2">Uncharacterized protein</fullName>
    </submittedName>
</protein>
<evidence type="ECO:0000256" key="1">
    <source>
        <dbReference type="SAM" id="Phobius"/>
    </source>
</evidence>
<dbReference type="AlphaFoldDB" id="A0A3B0VCB9"/>
<sequence length="313" mass="35832">MNTKTKISLVVLISIAIIVYVVFQSNMEAQTDYFNPNKISKNINKSNLKKDTVSTNQYKHQVQSIEEISDEVVDFNEQISKDLSIFGDKFAKTNAITQLQSKPRKDSSDVIEAIETYLEDIEGNQIEIDKLIVNCIGMDNNLADLEEHLTQSEGIITERSFNIYYFYQGLRTSKFCDKLGGRSDPFFVILKSARAGNMLSQLLLIDHLYIAINRNLINPQKYPLKYMNLRDEAVSYLQQLSAKGVTRATVKLSNIYSLSSPLVPANRILNYYYSFLAKKQEGIEPVYVRDLDSLYRGLTDKQKEIVDRMTDNL</sequence>
<feature type="transmembrane region" description="Helical" evidence="1">
    <location>
        <begin position="7"/>
        <end position="23"/>
    </location>
</feature>
<keyword evidence="1" id="KW-0472">Membrane</keyword>
<reference evidence="2" key="1">
    <citation type="submission" date="2018-06" db="EMBL/GenBank/DDBJ databases">
        <authorList>
            <person name="Zhirakovskaya E."/>
        </authorList>
    </citation>
    <scope>NUCLEOTIDE SEQUENCE</scope>
</reference>
<name>A0A3B0VCB9_9ZZZZ</name>